<dbReference type="SUPFAM" id="SSF88723">
    <property type="entry name" value="PIN domain-like"/>
    <property type="match status" value="1"/>
</dbReference>
<dbReference type="RefSeq" id="WP_048195267.1">
    <property type="nucleotide sequence ID" value="NZ_CAJNAQ010000005.1"/>
</dbReference>
<reference evidence="3" key="2">
    <citation type="submission" date="2013-10" db="EMBL/GenBank/DDBJ databases">
        <authorList>
            <person name="Regsiter A."/>
        </authorList>
    </citation>
    <scope>NUCLEOTIDE SEQUENCE</scope>
    <source>
        <strain evidence="3">N4</strain>
    </source>
</reference>
<comment type="caution">
    <text evidence="3">The sequence shown here is derived from an EMBL/GenBank/DDBJ whole genome shotgun (WGS) entry which is preliminary data.</text>
</comment>
<dbReference type="Proteomes" id="UP000018159">
    <property type="component" value="Unassembled WGS sequence"/>
</dbReference>
<feature type="domain" description="PIN" evidence="1">
    <location>
        <begin position="7"/>
        <end position="122"/>
    </location>
</feature>
<reference evidence="3" key="1">
    <citation type="journal article" date="2013" name="PLoS ONE">
        <title>Enrichment and Genome Sequence of the Group I.1a Ammonia-Oxidizing Archaeon ?Ca. Nitrosotenuis uzonensis? Representing a Clade Globally.</title>
        <authorList>
            <person name="Lebedeva E.V."/>
            <person name="Hatzenpichler R."/>
            <person name="Pelletier E."/>
            <person name="Schuster N."/>
            <person name="Hauzmayer S."/>
            <person name="Bulaev A."/>
            <person name="Grigor'eva N.V."/>
            <person name="Galushko A."/>
            <person name="Schmid M."/>
            <person name="Palatinszky M."/>
            <person name="Le Paslier D."/>
            <person name="Daims H."/>
            <person name="Wagner M."/>
        </authorList>
    </citation>
    <scope>NUCLEOTIDE SEQUENCE [LARGE SCALE GENOMIC DNA]</scope>
    <source>
        <strain evidence="3">N4</strain>
    </source>
</reference>
<dbReference type="EMBL" id="CAJNAQ010000005">
    <property type="protein sequence ID" value="CAE6500701.1"/>
    <property type="molecule type" value="Genomic_DNA"/>
</dbReference>
<keyword evidence="4" id="KW-1185">Reference proteome</keyword>
<dbReference type="SMART" id="SM00670">
    <property type="entry name" value="PINc"/>
    <property type="match status" value="1"/>
</dbReference>
<organism evidence="3 4">
    <name type="scientific">Candidatus Nitrosotenuis uzonensis</name>
    <dbReference type="NCBI Taxonomy" id="1407055"/>
    <lineage>
        <taxon>Archaea</taxon>
        <taxon>Nitrososphaerota</taxon>
        <taxon>Candidatus Nitrosotenuis</taxon>
    </lineage>
</organism>
<dbReference type="STRING" id="1407055.NITUZ_30162"/>
<evidence type="ECO:0000313" key="4">
    <source>
        <dbReference type="Proteomes" id="UP000018159"/>
    </source>
</evidence>
<evidence type="ECO:0000313" key="3">
    <source>
        <dbReference type="EMBL" id="CDI05470.1"/>
    </source>
</evidence>
<name>V6ASF5_9ARCH</name>
<dbReference type="Proteomes" id="UP000655759">
    <property type="component" value="Unassembled WGS sequence"/>
</dbReference>
<dbReference type="OrthoDB" id="7490at2157"/>
<evidence type="ECO:0000259" key="1">
    <source>
        <dbReference type="SMART" id="SM00670"/>
    </source>
</evidence>
<gene>
    <name evidence="3" type="ORF">NITUZ_30162</name>
    <name evidence="2" type="ORF">NUZ5A_51044</name>
</gene>
<accession>V6ASF5</accession>
<dbReference type="PANTHER" id="PTHR39677:SF4">
    <property type="entry name" value="RIBONUCLEASE VAPC6"/>
    <property type="match status" value="1"/>
</dbReference>
<dbReference type="InterPro" id="IPR029060">
    <property type="entry name" value="PIN-like_dom_sf"/>
</dbReference>
<dbReference type="PANTHER" id="PTHR39677">
    <property type="entry name" value="RIBONUCLEASE VAPC6"/>
    <property type="match status" value="1"/>
</dbReference>
<evidence type="ECO:0000313" key="2">
    <source>
        <dbReference type="EMBL" id="CAE6500701.1"/>
    </source>
</evidence>
<dbReference type="InterPro" id="IPR002716">
    <property type="entry name" value="PIN_dom"/>
</dbReference>
<dbReference type="Gene3D" id="3.40.50.1010">
    <property type="entry name" value="5'-nuclease"/>
    <property type="match status" value="1"/>
</dbReference>
<dbReference type="AlphaFoldDB" id="V6ASF5"/>
<reference evidence="2" key="3">
    <citation type="submission" date="2021-02" db="EMBL/GenBank/DDBJ databases">
        <authorList>
            <person name="Han P."/>
        </authorList>
    </citation>
    <scope>NUCLEOTIDE SEQUENCE</scope>
    <source>
        <strain evidence="2">Candidatus Nitrosotenuis uzonensis 5A</strain>
    </source>
</reference>
<dbReference type="CDD" id="cd09873">
    <property type="entry name" value="PIN_Pae0151-like"/>
    <property type="match status" value="1"/>
</dbReference>
<sequence>MEAGRVQTVVLDSNVFIKEFQEGRVLRPIARRMKKYRSKLVIPETVLGEVSRITGTDPIATMEHVYQYCKQPITIDRTDEIIEESNRISQKYYECHSPDNMILATAKITGSTLVSFDRDLLQTAKMEGVQAFLPRNFIRWG</sequence>
<dbReference type="Pfam" id="PF01850">
    <property type="entry name" value="PIN"/>
    <property type="match status" value="1"/>
</dbReference>
<dbReference type="EMBL" id="CBTY010000008">
    <property type="protein sequence ID" value="CDI05470.1"/>
    <property type="molecule type" value="Genomic_DNA"/>
</dbReference>
<proteinExistence type="predicted"/>
<protein>
    <recommendedName>
        <fullName evidence="1">PIN domain-containing protein</fullName>
    </recommendedName>
</protein>
<dbReference type="InterPro" id="IPR044153">
    <property type="entry name" value="PIN_Pae0151-like"/>
</dbReference>